<evidence type="ECO:0000313" key="2">
    <source>
        <dbReference type="EMBL" id="CAD6493848.1"/>
    </source>
</evidence>
<dbReference type="PANTHER" id="PTHR42846">
    <property type="entry name" value="NI-SIROHYDROCHLORIN A,C-DIAMIDE REDUCTIVE CYCLASE COMPLEX, COMPONENT CFBD"/>
    <property type="match status" value="1"/>
</dbReference>
<dbReference type="NCBIfam" id="TIGR03282">
    <property type="entry name" value="methan_mark_13"/>
    <property type="match status" value="1"/>
</dbReference>
<dbReference type="InterPro" id="IPR017675">
    <property type="entry name" value="CfbD"/>
</dbReference>
<dbReference type="GO" id="GO:0016491">
    <property type="term" value="F:oxidoreductase activity"/>
    <property type="evidence" value="ECO:0007669"/>
    <property type="project" value="InterPro"/>
</dbReference>
<protein>
    <submittedName>
        <fullName evidence="2">Ni-sirohydrochlorin a,c-diamide reductive cyclase complex, component CfbD</fullName>
        <ecNumber evidence="2">6.3.3.7</ecNumber>
    </submittedName>
</protein>
<dbReference type="EC" id="6.3.3.7" evidence="2"/>
<name>A0A811TDM4_9EURY</name>
<dbReference type="InterPro" id="IPR052673">
    <property type="entry name" value="Ni-siroh_cyclase_CfbD"/>
</dbReference>
<dbReference type="Proteomes" id="UP000612009">
    <property type="component" value="Unassembled WGS sequence"/>
</dbReference>
<keyword evidence="2" id="KW-0436">Ligase</keyword>
<comment type="caution">
    <text evidence="2">The sequence shown here is derived from an EMBL/GenBank/DDBJ whole genome shotgun (WGS) entry which is preliminary data.</text>
</comment>
<dbReference type="AlphaFoldDB" id="A0A811TDM4"/>
<evidence type="ECO:0000259" key="1">
    <source>
        <dbReference type="Pfam" id="PF00148"/>
    </source>
</evidence>
<dbReference type="EMBL" id="CAJHIR010000032">
    <property type="protein sequence ID" value="CAD6493848.1"/>
    <property type="molecule type" value="Genomic_DNA"/>
</dbReference>
<dbReference type="InterPro" id="IPR000510">
    <property type="entry name" value="Nase/OxRdtase_comp1"/>
</dbReference>
<dbReference type="PANTHER" id="PTHR42846:SF1">
    <property type="entry name" value="NI-SIROHYDROCHLORIN A,C-DIAMIDE REDUCTIVE CYCLASE COMPLEX, COMPONENT CFBD"/>
    <property type="match status" value="1"/>
</dbReference>
<dbReference type="Pfam" id="PF00148">
    <property type="entry name" value="Oxidored_nitro"/>
    <property type="match status" value="1"/>
</dbReference>
<feature type="domain" description="Nitrogenase/oxidoreductase component 1" evidence="1">
    <location>
        <begin position="29"/>
        <end position="137"/>
    </location>
</feature>
<dbReference type="Gene3D" id="3.40.50.1980">
    <property type="entry name" value="Nitrogenase molybdenum iron protein domain"/>
    <property type="match status" value="1"/>
</dbReference>
<evidence type="ECO:0000313" key="3">
    <source>
        <dbReference type="Proteomes" id="UP000612009"/>
    </source>
</evidence>
<organism evidence="2 3">
    <name type="scientific">Candidatus Argoarchaeum ethanivorans</name>
    <dbReference type="NCBI Taxonomy" id="2608793"/>
    <lineage>
        <taxon>Archaea</taxon>
        <taxon>Methanobacteriati</taxon>
        <taxon>Methanobacteriota</taxon>
        <taxon>Stenosarchaea group</taxon>
        <taxon>Methanomicrobia</taxon>
        <taxon>Methanosarcinales</taxon>
        <taxon>Methanosarcinales incertae sedis</taxon>
        <taxon>GOM Arc I cluster</taxon>
        <taxon>Candidatus Argoarchaeum</taxon>
    </lineage>
</organism>
<dbReference type="GO" id="GO:0016874">
    <property type="term" value="F:ligase activity"/>
    <property type="evidence" value="ECO:0007669"/>
    <property type="project" value="UniProtKB-KW"/>
</dbReference>
<proteinExistence type="predicted"/>
<dbReference type="SUPFAM" id="SSF53807">
    <property type="entry name" value="Helical backbone' metal receptor"/>
    <property type="match status" value="1"/>
</dbReference>
<gene>
    <name evidence="2" type="primary">cfbD</name>
    <name evidence="2" type="ORF">LAKADJCE_00589</name>
</gene>
<accession>A0A811TDM4</accession>
<sequence>MVADLKILHPRPNAIAAALFTLRDLDVDVAVMHGPPGCNYKLARMLEEEGMRVVTTAMDETDYIFGAGNRLTEVLKQVLSMFNPASVGVVGTCASMIIGENLKSAVDEIHAEIPIVVVDIHAGYHDNIVGVIKTLEAAKNTGLISEPELDRQKHLMQEASALEKERGAASSGYIQPSRGDTKYAVAKRLISLMKEGKKGAVVLNAKKETVYMFADVLLAVNEAASKFHVELINIANLEEVGLPRIQRYARDIKREFGEKGVVLHHLCGGLDEYAITNTCVEKLIEDMDYVVITGIPHAIIPPERAEVFSITNGPRLVAPLKKAGHHHVVVEIDLHPKTLGVRSIVESEFGETVRDLIQKQ</sequence>
<reference evidence="2" key="1">
    <citation type="submission" date="2020-10" db="EMBL/GenBank/DDBJ databases">
        <authorList>
            <person name="Hahn C.J."/>
            <person name="Laso-Perez R."/>
            <person name="Vulcano F."/>
            <person name="Vaziourakis K.-M."/>
            <person name="Stokke R."/>
            <person name="Steen I.H."/>
            <person name="Teske A."/>
            <person name="Boetius A."/>
            <person name="Liebeke M."/>
            <person name="Amann R."/>
            <person name="Knittel K."/>
        </authorList>
    </citation>
    <scope>NUCLEOTIDE SEQUENCE</scope>
    <source>
        <strain evidence="2">Gfbio:e3339647-f889-4370-9287-4fb5cb688e4c:AG392J18_GoMArc1</strain>
    </source>
</reference>